<name>U3CPY7_9VIBR</name>
<evidence type="ECO:0000313" key="1">
    <source>
        <dbReference type="EMBL" id="GAD80233.1"/>
    </source>
</evidence>
<dbReference type="EMBL" id="BATM01000028">
    <property type="protein sequence ID" value="GAD80233.1"/>
    <property type="molecule type" value="Genomic_DNA"/>
</dbReference>
<gene>
    <name evidence="1" type="ORF">VEZ01S_28_00160</name>
</gene>
<dbReference type="RefSeq" id="WP_021713941.1">
    <property type="nucleotide sequence ID" value="NZ_BATM01000028.1"/>
</dbReference>
<dbReference type="OrthoDB" id="450621at2"/>
<evidence type="ECO:0008006" key="3">
    <source>
        <dbReference type="Google" id="ProtNLM"/>
    </source>
</evidence>
<organism evidence="1 2">
    <name type="scientific">Vibrio ezurae NBRC 102218</name>
    <dbReference type="NCBI Taxonomy" id="1219080"/>
    <lineage>
        <taxon>Bacteria</taxon>
        <taxon>Pseudomonadati</taxon>
        <taxon>Pseudomonadota</taxon>
        <taxon>Gammaproteobacteria</taxon>
        <taxon>Vibrionales</taxon>
        <taxon>Vibrionaceae</taxon>
        <taxon>Vibrio</taxon>
    </lineage>
</organism>
<dbReference type="AlphaFoldDB" id="U3CPY7"/>
<sequence length="180" mass="20655">MPLPDERLLPLINWHKLKHPQFSGNNTPNENSTQYLQQLTSDIIVPLQKQFGTLHISYGFNSAELLRWLTKHSPKDMGPKIDQHASMELNLRGNRICKRDGAACDITLSEYENRMNEIAKFIIEHLNFDRLYYYGANRPLHVSIGPDNTRYVQFRKTKADGTRVAGQSRIGASALELFTD</sequence>
<dbReference type="Gene3D" id="3.30.1380.10">
    <property type="match status" value="1"/>
</dbReference>
<keyword evidence="2" id="KW-1185">Reference proteome</keyword>
<protein>
    <recommendedName>
        <fullName evidence="3">Peptidase M15A C-terminal domain-containing protein</fullName>
    </recommendedName>
</protein>
<accession>U3CPY7</accession>
<dbReference type="InterPro" id="IPR009045">
    <property type="entry name" value="Zn_M74/Hedgehog-like"/>
</dbReference>
<dbReference type="SUPFAM" id="SSF55166">
    <property type="entry name" value="Hedgehog/DD-peptidase"/>
    <property type="match status" value="1"/>
</dbReference>
<proteinExistence type="predicted"/>
<dbReference type="STRING" id="1219080.VEZ01S_28_00160"/>
<dbReference type="eggNOG" id="ENOG502ZBTE">
    <property type="taxonomic scope" value="Bacteria"/>
</dbReference>
<dbReference type="Proteomes" id="UP000016562">
    <property type="component" value="Unassembled WGS sequence"/>
</dbReference>
<evidence type="ECO:0000313" key="2">
    <source>
        <dbReference type="Proteomes" id="UP000016562"/>
    </source>
</evidence>
<reference evidence="1 2" key="1">
    <citation type="submission" date="2013-09" db="EMBL/GenBank/DDBJ databases">
        <title>Whole genome shotgun sequence of Vibrio ezurae NBRC 102218.</title>
        <authorList>
            <person name="Yoshida I."/>
            <person name="Hosoyama A."/>
            <person name="Numata M."/>
            <person name="Hashimoto M."/>
            <person name="Hosoyama Y."/>
            <person name="Tsuchikane K."/>
            <person name="Noguchi M."/>
            <person name="Hirakata S."/>
            <person name="Ichikawa N."/>
            <person name="Ohji S."/>
            <person name="Yamazoe A."/>
            <person name="Fujita N."/>
        </authorList>
    </citation>
    <scope>NUCLEOTIDE SEQUENCE [LARGE SCALE GENOMIC DNA]</scope>
    <source>
        <strain evidence="1 2">NBRC 102218</strain>
    </source>
</reference>
<comment type="caution">
    <text evidence="1">The sequence shown here is derived from an EMBL/GenBank/DDBJ whole genome shotgun (WGS) entry which is preliminary data.</text>
</comment>